<reference evidence="7" key="2">
    <citation type="submission" date="2022-09" db="EMBL/GenBank/DDBJ databases">
        <authorList>
            <person name="Sun Q."/>
            <person name="Ohkuma M."/>
        </authorList>
    </citation>
    <scope>NUCLEOTIDE SEQUENCE</scope>
    <source>
        <strain evidence="7">JCM 13583</strain>
    </source>
</reference>
<feature type="binding site" evidence="2">
    <location>
        <position position="25"/>
    </location>
    <ligand>
        <name>Zn(2+)</name>
        <dbReference type="ChEBI" id="CHEBI:29105"/>
        <label>1</label>
    </ligand>
</feature>
<dbReference type="CDD" id="cd01713">
    <property type="entry name" value="CTU1-like"/>
    <property type="match status" value="1"/>
</dbReference>
<feature type="binding site" evidence="2">
    <location>
        <position position="297"/>
    </location>
    <ligand>
        <name>Zn(2+)</name>
        <dbReference type="ChEBI" id="CHEBI:29105"/>
        <label>2</label>
    </ligand>
</feature>
<dbReference type="GO" id="GO:0006281">
    <property type="term" value="P:DNA repair"/>
    <property type="evidence" value="ECO:0007669"/>
    <property type="project" value="InterPro"/>
</dbReference>
<feature type="binding site" evidence="2">
    <location>
        <position position="285"/>
    </location>
    <ligand>
        <name>Zn(2+)</name>
        <dbReference type="ChEBI" id="CHEBI:29105"/>
        <label>2</label>
    </ligand>
</feature>
<dbReference type="InterPro" id="IPR000541">
    <property type="entry name" value="Ncs6/Tuc1/Ctu1"/>
</dbReference>
<organism evidence="7 8">
    <name type="scientific">Thermogymnomonas acidicola</name>
    <dbReference type="NCBI Taxonomy" id="399579"/>
    <lineage>
        <taxon>Archaea</taxon>
        <taxon>Methanobacteriati</taxon>
        <taxon>Thermoplasmatota</taxon>
        <taxon>Thermoplasmata</taxon>
        <taxon>Thermoplasmatales</taxon>
        <taxon>Thermogymnomonas</taxon>
    </lineage>
</organism>
<dbReference type="EMBL" id="BMNY01000001">
    <property type="protein sequence ID" value="GGM71908.1"/>
    <property type="molecule type" value="Genomic_DNA"/>
</dbReference>
<dbReference type="Pfam" id="PF22082">
    <property type="entry name" value="TtuA_LIM_N"/>
    <property type="match status" value="1"/>
</dbReference>
<dbReference type="GO" id="GO:0000049">
    <property type="term" value="F:tRNA binding"/>
    <property type="evidence" value="ECO:0007669"/>
    <property type="project" value="InterPro"/>
</dbReference>
<dbReference type="RefSeq" id="WP_188680453.1">
    <property type="nucleotide sequence ID" value="NZ_BMNY01000001.1"/>
</dbReference>
<dbReference type="Proteomes" id="UP000632195">
    <property type="component" value="Unassembled WGS sequence"/>
</dbReference>
<protein>
    <submittedName>
        <fullName evidence="7">tRNA lysidine(34) synthetase TilS</fullName>
    </submittedName>
</protein>
<dbReference type="InterPro" id="IPR056369">
    <property type="entry name" value="CTU1-like_ATP-bd"/>
</dbReference>
<dbReference type="GO" id="GO:0016740">
    <property type="term" value="F:transferase activity"/>
    <property type="evidence" value="ECO:0007669"/>
    <property type="project" value="UniProtKB-KW"/>
</dbReference>
<gene>
    <name evidence="7" type="ORF">GCM10007108_07550</name>
</gene>
<evidence type="ECO:0000313" key="8">
    <source>
        <dbReference type="Proteomes" id="UP000632195"/>
    </source>
</evidence>
<feature type="binding site" evidence="2">
    <location>
        <position position="3"/>
    </location>
    <ligand>
        <name>Zn(2+)</name>
        <dbReference type="ChEBI" id="CHEBI:29105"/>
        <label>1</label>
    </ligand>
</feature>
<evidence type="ECO:0000259" key="6">
    <source>
        <dbReference type="Pfam" id="PF22082"/>
    </source>
</evidence>
<dbReference type="GO" id="GO:0002143">
    <property type="term" value="P:tRNA wobble position uridine thiolation"/>
    <property type="evidence" value="ECO:0007669"/>
    <property type="project" value="TreeGrafter"/>
</dbReference>
<feature type="binding site" evidence="2">
    <location>
        <position position="22"/>
    </location>
    <ligand>
        <name>Zn(2+)</name>
        <dbReference type="ChEBI" id="CHEBI:29105"/>
        <label>1</label>
    </ligand>
</feature>
<feature type="domain" description="tRNA(Ile)-lysidine/2-thiocytidine synthase N-terminal" evidence="4">
    <location>
        <begin position="51"/>
        <end position="242"/>
    </location>
</feature>
<dbReference type="InterPro" id="IPR015967">
    <property type="entry name" value="Rcmb_RecR_Znf"/>
</dbReference>
<dbReference type="PANTHER" id="PTHR11807">
    <property type="entry name" value="ATPASES OF THE PP SUPERFAMILY-RELATED"/>
    <property type="match status" value="1"/>
</dbReference>
<sequence>MRCSFCRGEAVYEARYSGARMCRYHFTESVERRVKREIRAQMDLKGNTKRIAVAVSGGKDSSTLLFLLHKILGNRKNVEIFSFTIDEGIEGYRPPGVESARRLSERLGVEHRVLSYREAFGATLDDMVKMDSGRTIPCSICGPMRRRLINEASLRIGADYVALGTNLDDYAQSILMNVFRGDVARMARLGPHSTVKEGLVPRVFPLRLVPEKEVMLYAILNGIEFDAGWCPYYSRAQRNEFRDILNSVEERSPGTKFSIVRFYDGIRDILADAYQAEGLGHCRVCGSPSSSDVCPVCSFLERVKGSGVPEQKG</sequence>
<keyword evidence="8" id="KW-1185">Reference proteome</keyword>
<feature type="domain" description="2-thiouridine synthetase TtuA-like N-terminal LIM" evidence="6">
    <location>
        <begin position="2"/>
        <end position="26"/>
    </location>
</feature>
<feature type="binding site" evidence="3">
    <location>
        <position position="60"/>
    </location>
    <ligand>
        <name>ATP</name>
        <dbReference type="ChEBI" id="CHEBI:30616"/>
    </ligand>
</feature>
<feature type="domain" description="RecR protein" evidence="5">
    <location>
        <begin position="280"/>
        <end position="298"/>
    </location>
</feature>
<evidence type="ECO:0000259" key="5">
    <source>
        <dbReference type="Pfam" id="PF02132"/>
    </source>
</evidence>
<dbReference type="PANTHER" id="PTHR11807:SF12">
    <property type="entry name" value="CYTOPLASMIC TRNA 2-THIOLATION PROTEIN 1"/>
    <property type="match status" value="1"/>
</dbReference>
<dbReference type="AlphaFoldDB" id="A0AA37BQX5"/>
<proteinExistence type="predicted"/>
<dbReference type="Pfam" id="PF01171">
    <property type="entry name" value="ATP_bind_3"/>
    <property type="match status" value="1"/>
</dbReference>
<feature type="binding site" evidence="2">
    <location>
        <position position="6"/>
    </location>
    <ligand>
        <name>Zn(2+)</name>
        <dbReference type="ChEBI" id="CHEBI:29105"/>
        <label>1</label>
    </ligand>
</feature>
<dbReference type="InterPro" id="IPR054306">
    <property type="entry name" value="TtuA-like_LIM_N"/>
</dbReference>
<evidence type="ECO:0000256" key="2">
    <source>
        <dbReference type="PIRSR" id="PIRSR004976-50"/>
    </source>
</evidence>
<evidence type="ECO:0000259" key="4">
    <source>
        <dbReference type="Pfam" id="PF01171"/>
    </source>
</evidence>
<dbReference type="GO" id="GO:0006310">
    <property type="term" value="P:DNA recombination"/>
    <property type="evidence" value="ECO:0007669"/>
    <property type="project" value="InterPro"/>
</dbReference>
<feature type="binding site" evidence="2">
    <location>
        <position position="282"/>
    </location>
    <ligand>
        <name>Zn(2+)</name>
        <dbReference type="ChEBI" id="CHEBI:29105"/>
        <label>2</label>
    </ligand>
</feature>
<feature type="binding site" evidence="2">
    <location>
        <position position="294"/>
    </location>
    <ligand>
        <name>Zn(2+)</name>
        <dbReference type="ChEBI" id="CHEBI:29105"/>
        <label>2</label>
    </ligand>
</feature>
<dbReference type="InterPro" id="IPR011063">
    <property type="entry name" value="TilS/TtcA_N"/>
</dbReference>
<feature type="binding site" evidence="3">
    <location>
        <position position="85"/>
    </location>
    <ligand>
        <name>ATP</name>
        <dbReference type="ChEBI" id="CHEBI:30616"/>
    </ligand>
</feature>
<dbReference type="GO" id="GO:0046872">
    <property type="term" value="F:metal ion binding"/>
    <property type="evidence" value="ECO:0007669"/>
    <property type="project" value="UniProtKB-KW"/>
</dbReference>
<comment type="caution">
    <text evidence="7">The sequence shown here is derived from an EMBL/GenBank/DDBJ whole genome shotgun (WGS) entry which is preliminary data.</text>
</comment>
<feature type="binding site" evidence="3">
    <location>
        <begin position="54"/>
        <end position="56"/>
    </location>
    <ligand>
        <name>ATP</name>
        <dbReference type="ChEBI" id="CHEBI:30616"/>
    </ligand>
</feature>
<reference evidence="7" key="1">
    <citation type="journal article" date="2014" name="Int. J. Syst. Evol. Microbiol.">
        <title>Complete genome sequence of Corynebacterium casei LMG S-19264T (=DSM 44701T), isolated from a smear-ripened cheese.</title>
        <authorList>
            <consortium name="US DOE Joint Genome Institute (JGI-PGF)"/>
            <person name="Walter F."/>
            <person name="Albersmeier A."/>
            <person name="Kalinowski J."/>
            <person name="Ruckert C."/>
        </authorList>
    </citation>
    <scope>NUCLEOTIDE SEQUENCE</scope>
    <source>
        <strain evidence="7">JCM 13583</strain>
    </source>
</reference>
<dbReference type="SUPFAM" id="SSF52402">
    <property type="entry name" value="Adenine nucleotide alpha hydrolases-like"/>
    <property type="match status" value="1"/>
</dbReference>
<keyword evidence="2" id="KW-0862">Zinc</keyword>
<dbReference type="GO" id="GO:0005524">
    <property type="term" value="F:ATP binding"/>
    <property type="evidence" value="ECO:0007669"/>
    <property type="project" value="UniProtKB-KW"/>
</dbReference>
<keyword evidence="3" id="KW-0067">ATP-binding</keyword>
<dbReference type="NCBIfam" id="TIGR00269">
    <property type="entry name" value="TIGR00269 family protein"/>
    <property type="match status" value="1"/>
</dbReference>
<evidence type="ECO:0000256" key="3">
    <source>
        <dbReference type="PIRSR" id="PIRSR004976-51"/>
    </source>
</evidence>
<dbReference type="InterPro" id="IPR035107">
    <property type="entry name" value="tRNA_thiolation_TtcA_Ctu1"/>
</dbReference>
<dbReference type="PIRSF" id="PIRSF004976">
    <property type="entry name" value="ATPase_YdaO"/>
    <property type="match status" value="1"/>
</dbReference>
<dbReference type="Gene3D" id="3.40.50.620">
    <property type="entry name" value="HUPs"/>
    <property type="match status" value="1"/>
</dbReference>
<dbReference type="Pfam" id="PF02132">
    <property type="entry name" value="RecR_ZnF"/>
    <property type="match status" value="1"/>
</dbReference>
<feature type="binding site" evidence="3">
    <location>
        <position position="164"/>
    </location>
    <ligand>
        <name>ATP</name>
        <dbReference type="ChEBI" id="CHEBI:30616"/>
    </ligand>
</feature>
<dbReference type="InterPro" id="IPR014729">
    <property type="entry name" value="Rossmann-like_a/b/a_fold"/>
</dbReference>
<keyword evidence="3" id="KW-0547">Nucleotide-binding</keyword>
<dbReference type="GO" id="GO:0002144">
    <property type="term" value="C:cytosolic tRNA wobble base thiouridylase complex"/>
    <property type="evidence" value="ECO:0007669"/>
    <property type="project" value="TreeGrafter"/>
</dbReference>
<keyword evidence="1" id="KW-0808">Transferase</keyword>
<name>A0AA37BQX5_9ARCH</name>
<accession>A0AA37BQX5</accession>
<evidence type="ECO:0000313" key="7">
    <source>
        <dbReference type="EMBL" id="GGM71908.1"/>
    </source>
</evidence>
<evidence type="ECO:0000256" key="1">
    <source>
        <dbReference type="ARBA" id="ARBA00022679"/>
    </source>
</evidence>
<feature type="binding site" evidence="3">
    <location>
        <position position="169"/>
    </location>
    <ligand>
        <name>ATP</name>
        <dbReference type="ChEBI" id="CHEBI:30616"/>
    </ligand>
</feature>
<keyword evidence="2" id="KW-0479">Metal-binding</keyword>